<evidence type="ECO:0000259" key="1">
    <source>
        <dbReference type="Pfam" id="PF09968"/>
    </source>
</evidence>
<feature type="domain" description="DUF2202" evidence="1">
    <location>
        <begin position="55"/>
        <end position="192"/>
    </location>
</feature>
<name>A0A2G1BUM6_9FLAO</name>
<dbReference type="Proteomes" id="UP000222163">
    <property type="component" value="Unassembled WGS sequence"/>
</dbReference>
<dbReference type="InterPro" id="IPR012347">
    <property type="entry name" value="Ferritin-like"/>
</dbReference>
<sequence>MQTTAYTIFKLVYNLKAVIMKTLNTIGLLFLLLFSSISSSCQNTNNTDLTLSQQEKNEMLFMLEEEKLAFDIYNFLNEKWNLRVFGNISQSEERHMNAMKGLLQYNNIAFTLNKERGVFKNSELQKLYDELISKGQKSKLDALEVGKLIEEKDIEDLQLAIKNTYDEYSINVYTNLLNASYNHLNAFNRNISKY</sequence>
<dbReference type="InterPro" id="IPR009078">
    <property type="entry name" value="Ferritin-like_SF"/>
</dbReference>
<dbReference type="Gene3D" id="1.20.1260.10">
    <property type="match status" value="1"/>
</dbReference>
<organism evidence="2 3">
    <name type="scientific">Tenacibaculum discolor</name>
    <dbReference type="NCBI Taxonomy" id="361581"/>
    <lineage>
        <taxon>Bacteria</taxon>
        <taxon>Pseudomonadati</taxon>
        <taxon>Bacteroidota</taxon>
        <taxon>Flavobacteriia</taxon>
        <taxon>Flavobacteriales</taxon>
        <taxon>Flavobacteriaceae</taxon>
        <taxon>Tenacibaculum</taxon>
    </lineage>
</organism>
<reference evidence="2 3" key="1">
    <citation type="journal article" date="2016" name="Nat. Commun.">
        <title>Microbial interactions lead to rapid micro-scale successions on model marine particles.</title>
        <authorList>
            <person name="Datta M.S."/>
            <person name="Sliwerska E."/>
            <person name="Gore J."/>
            <person name="Polz M.F."/>
            <person name="Cordero O.X."/>
        </authorList>
    </citation>
    <scope>NUCLEOTIDE SEQUENCE [LARGE SCALE GENOMIC DNA]</scope>
    <source>
        <strain evidence="2 3">4G03</strain>
    </source>
</reference>
<proteinExistence type="predicted"/>
<comment type="caution">
    <text evidence="2">The sequence shown here is derived from an EMBL/GenBank/DDBJ whole genome shotgun (WGS) entry which is preliminary data.</text>
</comment>
<dbReference type="CDD" id="cd01048">
    <property type="entry name" value="Ferritin_like_AB2"/>
    <property type="match status" value="1"/>
</dbReference>
<dbReference type="InterPro" id="IPR019243">
    <property type="entry name" value="DUF2202"/>
</dbReference>
<gene>
    <name evidence="2" type="ORF">CSC81_09540</name>
</gene>
<evidence type="ECO:0000313" key="2">
    <source>
        <dbReference type="EMBL" id="PHN97315.1"/>
    </source>
</evidence>
<protein>
    <recommendedName>
        <fullName evidence="1">DUF2202 domain-containing protein</fullName>
    </recommendedName>
</protein>
<evidence type="ECO:0000313" key="3">
    <source>
        <dbReference type="Proteomes" id="UP000222163"/>
    </source>
</evidence>
<dbReference type="Pfam" id="PF09968">
    <property type="entry name" value="DUF2202"/>
    <property type="match status" value="1"/>
</dbReference>
<accession>A0A2G1BUM6</accession>
<dbReference type="EMBL" id="PDUU01000008">
    <property type="protein sequence ID" value="PHN97315.1"/>
    <property type="molecule type" value="Genomic_DNA"/>
</dbReference>
<dbReference type="AlphaFoldDB" id="A0A2G1BUM6"/>
<dbReference type="SUPFAM" id="SSF47240">
    <property type="entry name" value="Ferritin-like"/>
    <property type="match status" value="1"/>
</dbReference>